<dbReference type="Gene3D" id="1.10.10.10">
    <property type="entry name" value="Winged helix-like DNA-binding domain superfamily/Winged helix DNA-binding domain"/>
    <property type="match status" value="1"/>
</dbReference>
<dbReference type="InterPro" id="IPR005158">
    <property type="entry name" value="BTAD"/>
</dbReference>
<protein>
    <submittedName>
        <fullName evidence="3">Tetratricopeptide repeat protein</fullName>
    </submittedName>
</protein>
<dbReference type="InterPro" id="IPR051677">
    <property type="entry name" value="AfsR-DnrI-RedD_regulator"/>
</dbReference>
<comment type="caution">
    <text evidence="3">The sequence shown here is derived from an EMBL/GenBank/DDBJ whole genome shotgun (WGS) entry which is preliminary data.</text>
</comment>
<dbReference type="PROSITE" id="PS50005">
    <property type="entry name" value="TPR"/>
    <property type="match status" value="1"/>
</dbReference>
<dbReference type="InterPro" id="IPR016032">
    <property type="entry name" value="Sig_transdc_resp-reg_C-effctor"/>
</dbReference>
<dbReference type="SMART" id="SM00028">
    <property type="entry name" value="TPR"/>
    <property type="match status" value="3"/>
</dbReference>
<proteinExistence type="predicted"/>
<dbReference type="SUPFAM" id="SSF46894">
    <property type="entry name" value="C-terminal effector domain of the bipartite response regulators"/>
    <property type="match status" value="1"/>
</dbReference>
<name>A0ABW4A361_9ACTN</name>
<accession>A0ABW4A361</accession>
<dbReference type="Gene3D" id="1.25.40.10">
    <property type="entry name" value="Tetratricopeptide repeat domain"/>
    <property type="match status" value="2"/>
</dbReference>
<evidence type="ECO:0000313" key="4">
    <source>
        <dbReference type="Proteomes" id="UP001597183"/>
    </source>
</evidence>
<dbReference type="InterPro" id="IPR019734">
    <property type="entry name" value="TPR_rpt"/>
</dbReference>
<feature type="domain" description="Bacterial transcriptional activator" evidence="2">
    <location>
        <begin position="878"/>
        <end position="1004"/>
    </location>
</feature>
<organism evidence="3 4">
    <name type="scientific">Actinoplanes sichuanensis</name>
    <dbReference type="NCBI Taxonomy" id="512349"/>
    <lineage>
        <taxon>Bacteria</taxon>
        <taxon>Bacillati</taxon>
        <taxon>Actinomycetota</taxon>
        <taxon>Actinomycetes</taxon>
        <taxon>Micromonosporales</taxon>
        <taxon>Micromonosporaceae</taxon>
        <taxon>Actinoplanes</taxon>
    </lineage>
</organism>
<keyword evidence="1" id="KW-0802">TPR repeat</keyword>
<dbReference type="InterPro" id="IPR036388">
    <property type="entry name" value="WH-like_DNA-bd_sf"/>
</dbReference>
<dbReference type="Proteomes" id="UP001597183">
    <property type="component" value="Unassembled WGS sequence"/>
</dbReference>
<reference evidence="4" key="1">
    <citation type="journal article" date="2019" name="Int. J. Syst. Evol. Microbiol.">
        <title>The Global Catalogue of Microorganisms (GCM) 10K type strain sequencing project: providing services to taxonomists for standard genome sequencing and annotation.</title>
        <authorList>
            <consortium name="The Broad Institute Genomics Platform"/>
            <consortium name="The Broad Institute Genome Sequencing Center for Infectious Disease"/>
            <person name="Wu L."/>
            <person name="Ma J."/>
        </authorList>
    </citation>
    <scope>NUCLEOTIDE SEQUENCE [LARGE SCALE GENOMIC DNA]</scope>
    <source>
        <strain evidence="4">CCM 7526</strain>
    </source>
</reference>
<dbReference type="Pfam" id="PF13424">
    <property type="entry name" value="TPR_12"/>
    <property type="match status" value="1"/>
</dbReference>
<sequence>MAEQARRRRCFVYVAAAGYGKTTTLEALCADGAGTYRTAEALLAAPYRHPQSNPARLVVDDLCALPVPAQRRLARDLATLPADVELWLAARRPPAPEFYAALSGAAVERGAADLALSLDQVARVLREEHGIVDAEVAVLVYDVTAGWPALVQFAGEALARQGVGAQELLAAITAPGTEAANWLGEQVLAEQPEGAAGLLEAAVALDPVADGLCLGLADAGLLDTGMPGTPLDSLRWLNRAGLLVARGGTASRLVPAVSAVLGHRRRSGCAGTGRPSDAFVDFAVAWYSRHRQPLAAAALLHRAGRPARCAAVLAEHGDRMLAAGGGAEVVRLLRSIPEEHWSFELRLVHGDALRMTGDVAGALRVFAALLRDPVRGGDAGLRWRAAMVHYMRGEYPTALELCTVPVEAGRSVDGVLLSACRASALAMLGRAAESTAVAAEAVRCAEGLGDDRAKAAAHIAAALGGVGARRDEHLAAAFEAAQRADDVVTVVRVLVNRAEGLIRDAKYPEASRVAARAVHTAEHKCPPGLLVSALSNAGDALLRLGRYDEAERHFERVVAVSHRVGLSRAASGLWGIAEVRRQLGRREQSRTAFEEAVDAARAVADTQVLVPALAGLTRVLLDGPDPDLAAARRAAEEAERAAPEILSPLALVAAGWVAFAEGALPVAQQRAAAAVTAARASRRADCLATALELVAAVSIDTGGAVAALREAEAIWRAAGAVPAADRAVVLLGRVPGADGAQRSAAKAAERRLVELGVPAVDGARLPAGEDRSTPVRVRVLGGFEVYVDGRPVPLPAWRSRQARSLVKILVARRGRPVPRLELRELLWPDDEAHRTAHRLSVLLSVVRTVLDPARRWPTDHHVRADLAGISLDVGHVAVDVEELLSDAAHAALLVRTGDRAQAREVLVELDRLYRGDAFGDEPYEEWADGLREEARAVWLRALRDLAGLSRAAGDLDQAVTYLVRLLAIDAYDEVVHRGLVEVLVRAGRHGEARRAFDRWCQAMRSIDAPVPTVRVLAGRP</sequence>
<dbReference type="PANTHER" id="PTHR35807">
    <property type="entry name" value="TRANSCRIPTIONAL REGULATOR REDD-RELATED"/>
    <property type="match status" value="1"/>
</dbReference>
<feature type="repeat" description="TPR" evidence="1">
    <location>
        <begin position="531"/>
        <end position="564"/>
    </location>
</feature>
<dbReference type="SMART" id="SM01043">
    <property type="entry name" value="BTAD"/>
    <property type="match status" value="1"/>
</dbReference>
<evidence type="ECO:0000259" key="2">
    <source>
        <dbReference type="SMART" id="SM01043"/>
    </source>
</evidence>
<dbReference type="SUPFAM" id="SSF48452">
    <property type="entry name" value="TPR-like"/>
    <property type="match status" value="2"/>
</dbReference>
<evidence type="ECO:0000313" key="3">
    <source>
        <dbReference type="EMBL" id="MFD1364954.1"/>
    </source>
</evidence>
<dbReference type="InterPro" id="IPR011990">
    <property type="entry name" value="TPR-like_helical_dom_sf"/>
</dbReference>
<dbReference type="RefSeq" id="WP_317795311.1">
    <property type="nucleotide sequence ID" value="NZ_AP028461.1"/>
</dbReference>
<dbReference type="EMBL" id="JBHTMK010000007">
    <property type="protein sequence ID" value="MFD1364954.1"/>
    <property type="molecule type" value="Genomic_DNA"/>
</dbReference>
<gene>
    <name evidence="3" type="ORF">ACFQ5G_06305</name>
</gene>
<dbReference type="Pfam" id="PF03704">
    <property type="entry name" value="BTAD"/>
    <property type="match status" value="1"/>
</dbReference>
<evidence type="ECO:0000256" key="1">
    <source>
        <dbReference type="PROSITE-ProRule" id="PRU00339"/>
    </source>
</evidence>
<keyword evidence="4" id="KW-1185">Reference proteome</keyword>